<dbReference type="RefSeq" id="WP_066138125.1">
    <property type="nucleotide sequence ID" value="NZ_CBCSGM010000001.1"/>
</dbReference>
<dbReference type="EMBL" id="LS483476">
    <property type="protein sequence ID" value="SQI57489.1"/>
    <property type="molecule type" value="Genomic_DNA"/>
</dbReference>
<dbReference type="Pfam" id="PF08141">
    <property type="entry name" value="SspH"/>
    <property type="match status" value="1"/>
</dbReference>
<comment type="subcellular location">
    <subcellularLocation>
        <location evidence="1 4">Spore core</location>
    </subcellularLocation>
</comment>
<evidence type="ECO:0000256" key="1">
    <source>
        <dbReference type="ARBA" id="ARBA00004288"/>
    </source>
</evidence>
<evidence type="ECO:0000313" key="6">
    <source>
        <dbReference type="EMBL" id="SQI57489.1"/>
    </source>
</evidence>
<feature type="compositionally biased region" description="Basic and acidic residues" evidence="5">
    <location>
        <begin position="42"/>
        <end position="53"/>
    </location>
</feature>
<evidence type="ECO:0000256" key="2">
    <source>
        <dbReference type="ARBA" id="ARBA00006573"/>
    </source>
</evidence>
<dbReference type="GO" id="GO:0042601">
    <property type="term" value="C:endospore-forming forespore"/>
    <property type="evidence" value="ECO:0007669"/>
    <property type="project" value="InterPro"/>
</dbReference>
<keyword evidence="3 4" id="KW-0749">Sporulation</keyword>
<keyword evidence="7" id="KW-1185">Reference proteome</keyword>
<dbReference type="GO" id="GO:0030436">
    <property type="term" value="P:asexual sporulation"/>
    <property type="evidence" value="ECO:0007669"/>
    <property type="project" value="UniProtKB-UniRule"/>
</dbReference>
<accession>A0A2X4W466</accession>
<reference evidence="6 7" key="1">
    <citation type="submission" date="2018-06" db="EMBL/GenBank/DDBJ databases">
        <authorList>
            <consortium name="Pathogen Informatics"/>
            <person name="Doyle S."/>
        </authorList>
    </citation>
    <scope>NUCLEOTIDE SEQUENCE [LARGE SCALE GENOMIC DNA]</scope>
    <source>
        <strain evidence="6 7">NCTC4824</strain>
    </source>
</reference>
<dbReference type="Proteomes" id="UP000249134">
    <property type="component" value="Chromosome 1"/>
</dbReference>
<sequence length="61" mass="6925">MDINRLKQILSSSGDIDVHYKGASVWIDKLNEDGMTATVHVRDPRPLEERSDVDISDLEEN</sequence>
<evidence type="ECO:0000256" key="4">
    <source>
        <dbReference type="HAMAP-Rule" id="MF_00667"/>
    </source>
</evidence>
<comment type="induction">
    <text evidence="4">Expressed only in the forespore compartment of sporulating cells.</text>
</comment>
<dbReference type="AlphaFoldDB" id="A0A2X4W466"/>
<evidence type="ECO:0000256" key="3">
    <source>
        <dbReference type="ARBA" id="ARBA00022969"/>
    </source>
</evidence>
<proteinExistence type="evidence at transcript level"/>
<dbReference type="KEGG" id="blen:NCTC4824_02079"/>
<comment type="similarity">
    <text evidence="2 4">Belongs to the SspH family.</text>
</comment>
<gene>
    <name evidence="6" type="primary">sspH_3</name>
    <name evidence="4" type="synonym">sspH</name>
    <name evidence="6" type="ORF">NCTC4824_02079</name>
</gene>
<organism evidence="6 7">
    <name type="scientific">Lederbergia lenta</name>
    <name type="common">Bacillus lentus</name>
    <dbReference type="NCBI Taxonomy" id="1467"/>
    <lineage>
        <taxon>Bacteria</taxon>
        <taxon>Bacillati</taxon>
        <taxon>Bacillota</taxon>
        <taxon>Bacilli</taxon>
        <taxon>Bacillales</taxon>
        <taxon>Bacillaceae</taxon>
        <taxon>Lederbergia</taxon>
    </lineage>
</organism>
<protein>
    <recommendedName>
        <fullName evidence="4">Small, acid-soluble spore protein H</fullName>
        <shortName evidence="4">SASP H</shortName>
    </recommendedName>
</protein>
<dbReference type="HAMAP" id="MF_00667">
    <property type="entry name" value="SspH"/>
    <property type="match status" value="1"/>
</dbReference>
<name>A0A2X4W466_LEDLE</name>
<dbReference type="InterPro" id="IPR012610">
    <property type="entry name" value="SASP_SspH"/>
</dbReference>
<feature type="region of interest" description="Disordered" evidence="5">
    <location>
        <begin position="42"/>
        <end position="61"/>
    </location>
</feature>
<dbReference type="GO" id="GO:0030435">
    <property type="term" value="P:sporulation resulting in formation of a cellular spore"/>
    <property type="evidence" value="ECO:0007669"/>
    <property type="project" value="UniProtKB-KW"/>
</dbReference>
<evidence type="ECO:0000256" key="5">
    <source>
        <dbReference type="SAM" id="MobiDB-lite"/>
    </source>
</evidence>
<evidence type="ECO:0000313" key="7">
    <source>
        <dbReference type="Proteomes" id="UP000249134"/>
    </source>
</evidence>